<proteinExistence type="predicted"/>
<dbReference type="Proteomes" id="UP000298325">
    <property type="component" value="Unassembled WGS sequence"/>
</dbReference>
<sequence length="115" mass="12211">MSNHRSGKPENPGNKQDEDAVAFLQGLFELARNGGTGPLNVMLDAGVPVDIRTSAGDSLLMLACRNGHKDTAEMLLERGADPNACNHQSETPLMVATIAEHTELVDCLLEAGAEQ</sequence>
<dbReference type="PANTHER" id="PTHR24171">
    <property type="entry name" value="ANKYRIN REPEAT DOMAIN-CONTAINING PROTEIN 39-RELATED"/>
    <property type="match status" value="1"/>
</dbReference>
<gene>
    <name evidence="4" type="ORF">E5Q11_12175</name>
</gene>
<dbReference type="PANTHER" id="PTHR24171:SF10">
    <property type="entry name" value="ANKYRIN REPEAT DOMAIN-CONTAINING PROTEIN 29-LIKE"/>
    <property type="match status" value="1"/>
</dbReference>
<keyword evidence="2 3" id="KW-0040">ANK repeat</keyword>
<dbReference type="EMBL" id="SRPF01000003">
    <property type="protein sequence ID" value="TGN39385.1"/>
    <property type="molecule type" value="Genomic_DNA"/>
</dbReference>
<dbReference type="Pfam" id="PF12796">
    <property type="entry name" value="Ank_2"/>
    <property type="match status" value="1"/>
</dbReference>
<name>A0A4Z1C7K1_9GAMM</name>
<keyword evidence="1" id="KW-0677">Repeat</keyword>
<dbReference type="OrthoDB" id="671583at2"/>
<dbReference type="SMART" id="SM00248">
    <property type="entry name" value="ANK"/>
    <property type="match status" value="2"/>
</dbReference>
<dbReference type="Gene3D" id="1.25.40.20">
    <property type="entry name" value="Ankyrin repeat-containing domain"/>
    <property type="match status" value="1"/>
</dbReference>
<protein>
    <submittedName>
        <fullName evidence="4">Ankyrin repeat domain-containing protein</fullName>
    </submittedName>
</protein>
<dbReference type="RefSeq" id="WP_135803694.1">
    <property type="nucleotide sequence ID" value="NZ_SRPF01000003.1"/>
</dbReference>
<dbReference type="SUPFAM" id="SSF48403">
    <property type="entry name" value="Ankyrin repeat"/>
    <property type="match status" value="1"/>
</dbReference>
<evidence type="ECO:0000256" key="3">
    <source>
        <dbReference type="PROSITE-ProRule" id="PRU00023"/>
    </source>
</evidence>
<dbReference type="AlphaFoldDB" id="A0A4Z1C7K1"/>
<feature type="repeat" description="ANK" evidence="3">
    <location>
        <begin position="88"/>
        <end position="115"/>
    </location>
</feature>
<evidence type="ECO:0000256" key="1">
    <source>
        <dbReference type="ARBA" id="ARBA00022737"/>
    </source>
</evidence>
<organism evidence="4 5">
    <name type="scientific">Marinobacter confluentis</name>
    <dbReference type="NCBI Taxonomy" id="1697557"/>
    <lineage>
        <taxon>Bacteria</taxon>
        <taxon>Pseudomonadati</taxon>
        <taxon>Pseudomonadota</taxon>
        <taxon>Gammaproteobacteria</taxon>
        <taxon>Pseudomonadales</taxon>
        <taxon>Marinobacteraceae</taxon>
        <taxon>Marinobacter</taxon>
    </lineage>
</organism>
<dbReference type="PROSITE" id="PS50088">
    <property type="entry name" value="ANK_REPEAT"/>
    <property type="match status" value="2"/>
</dbReference>
<feature type="repeat" description="ANK" evidence="3">
    <location>
        <begin position="55"/>
        <end position="87"/>
    </location>
</feature>
<evidence type="ECO:0000313" key="5">
    <source>
        <dbReference type="Proteomes" id="UP000298325"/>
    </source>
</evidence>
<reference evidence="4 5" key="1">
    <citation type="submission" date="2019-04" db="EMBL/GenBank/DDBJ databases">
        <authorList>
            <person name="Park S."/>
            <person name="Yoon J.-H."/>
        </authorList>
    </citation>
    <scope>NUCLEOTIDE SEQUENCE [LARGE SCALE GENOMIC DNA]</scope>
    <source>
        <strain evidence="4 5">HJM-18</strain>
    </source>
</reference>
<evidence type="ECO:0000313" key="4">
    <source>
        <dbReference type="EMBL" id="TGN39385.1"/>
    </source>
</evidence>
<comment type="caution">
    <text evidence="4">The sequence shown here is derived from an EMBL/GenBank/DDBJ whole genome shotgun (WGS) entry which is preliminary data.</text>
</comment>
<dbReference type="InterPro" id="IPR036770">
    <property type="entry name" value="Ankyrin_rpt-contain_sf"/>
</dbReference>
<accession>A0A4Z1C7K1</accession>
<keyword evidence="5" id="KW-1185">Reference proteome</keyword>
<evidence type="ECO:0000256" key="2">
    <source>
        <dbReference type="ARBA" id="ARBA00023043"/>
    </source>
</evidence>
<dbReference type="PROSITE" id="PS50297">
    <property type="entry name" value="ANK_REP_REGION"/>
    <property type="match status" value="2"/>
</dbReference>
<dbReference type="InterPro" id="IPR002110">
    <property type="entry name" value="Ankyrin_rpt"/>
</dbReference>